<evidence type="ECO:0000256" key="4">
    <source>
        <dbReference type="ARBA" id="ARBA00022692"/>
    </source>
</evidence>
<evidence type="ECO:0000313" key="9">
    <source>
        <dbReference type="EMBL" id="SIS65270.1"/>
    </source>
</evidence>
<evidence type="ECO:0000256" key="3">
    <source>
        <dbReference type="ARBA" id="ARBA00022475"/>
    </source>
</evidence>
<keyword evidence="4 7" id="KW-0812">Transmembrane</keyword>
<feature type="transmembrane region" description="Helical" evidence="7">
    <location>
        <begin position="191"/>
        <end position="211"/>
    </location>
</feature>
<dbReference type="PANTHER" id="PTHR30465">
    <property type="entry name" value="INNER MEMBRANE ABC TRANSPORTER"/>
    <property type="match status" value="1"/>
</dbReference>
<sequence>MLAYIIRRLIYAIPILIGVNLLTFALFFVVNTPEQMARVQLGDKHVTEEAVQEWKAQRGYDKPLLINGDAEGAGAFTETIFFEKSLSLFALDFGKSDAGRNIAADIEQRMWPSLAVALPTFIIGISVNIAFALFVVMFRASIFDTSAMILCVGLMSVSGVFYVIAGQFFFAKEWSLVPISGYLGGADAWRFLLLPVIIGVISGIGGGTRLYRTLFLEEANKDYVRTARAKGVAELTVLFRHILPNGMIPILTSVVVVIPSLFMGSLLVESFFGIPGLGSYTLDAIQAQDFAIVRSMVFLGSVLYIIGLLLTDISYTLVDPRVRLS</sequence>
<dbReference type="Pfam" id="PF00528">
    <property type="entry name" value="BPD_transp_1"/>
    <property type="match status" value="1"/>
</dbReference>
<dbReference type="PROSITE" id="PS50928">
    <property type="entry name" value="ABC_TM1"/>
    <property type="match status" value="1"/>
</dbReference>
<evidence type="ECO:0000256" key="7">
    <source>
        <dbReference type="RuleBase" id="RU363032"/>
    </source>
</evidence>
<dbReference type="Gene3D" id="1.10.3720.10">
    <property type="entry name" value="MetI-like"/>
    <property type="match status" value="1"/>
</dbReference>
<feature type="transmembrane region" description="Helical" evidence="7">
    <location>
        <begin position="9"/>
        <end position="30"/>
    </location>
</feature>
<dbReference type="GO" id="GO:0005886">
    <property type="term" value="C:plasma membrane"/>
    <property type="evidence" value="ECO:0007669"/>
    <property type="project" value="UniProtKB-SubCell"/>
</dbReference>
<gene>
    <name evidence="9" type="ORF">SAMN05421686_103102</name>
</gene>
<dbReference type="InterPro" id="IPR045621">
    <property type="entry name" value="BPD_transp_1_N"/>
</dbReference>
<organism evidence="9 10">
    <name type="scientific">Thalassolituus maritimus</name>
    <dbReference type="NCBI Taxonomy" id="484498"/>
    <lineage>
        <taxon>Bacteria</taxon>
        <taxon>Pseudomonadati</taxon>
        <taxon>Pseudomonadota</taxon>
        <taxon>Gammaproteobacteria</taxon>
        <taxon>Oceanospirillales</taxon>
        <taxon>Oceanospirillaceae</taxon>
        <taxon>Thalassolituus</taxon>
    </lineage>
</organism>
<evidence type="ECO:0000259" key="8">
    <source>
        <dbReference type="PROSITE" id="PS50928"/>
    </source>
</evidence>
<protein>
    <submittedName>
        <fullName evidence="9">Peptide/nickel transport system permease protein</fullName>
    </submittedName>
</protein>
<feature type="transmembrane region" description="Helical" evidence="7">
    <location>
        <begin position="114"/>
        <end position="136"/>
    </location>
</feature>
<reference evidence="10" key="1">
    <citation type="submission" date="2017-01" db="EMBL/GenBank/DDBJ databases">
        <authorList>
            <person name="Varghese N."/>
            <person name="Submissions S."/>
        </authorList>
    </citation>
    <scope>NUCLEOTIDE SEQUENCE [LARGE SCALE GENOMIC DNA]</scope>
    <source>
        <strain evidence="10">DSM 24913</strain>
    </source>
</reference>
<feature type="transmembrane region" description="Helical" evidence="7">
    <location>
        <begin position="148"/>
        <end position="171"/>
    </location>
</feature>
<evidence type="ECO:0000313" key="10">
    <source>
        <dbReference type="Proteomes" id="UP000185639"/>
    </source>
</evidence>
<keyword evidence="2 7" id="KW-0813">Transport</keyword>
<keyword evidence="5 7" id="KW-1133">Transmembrane helix</keyword>
<keyword evidence="3" id="KW-1003">Cell membrane</keyword>
<dbReference type="OrthoDB" id="9805855at2"/>
<comment type="similarity">
    <text evidence="7">Belongs to the binding-protein-dependent transport system permease family.</text>
</comment>
<dbReference type="Pfam" id="PF19300">
    <property type="entry name" value="BPD_transp_1_N"/>
    <property type="match status" value="1"/>
</dbReference>
<dbReference type="RefSeq" id="WP_076514650.1">
    <property type="nucleotide sequence ID" value="NZ_FTOH01000003.1"/>
</dbReference>
<keyword evidence="10" id="KW-1185">Reference proteome</keyword>
<accession>A0A1N7KV27</accession>
<dbReference type="Proteomes" id="UP000185639">
    <property type="component" value="Unassembled WGS sequence"/>
</dbReference>
<feature type="transmembrane region" description="Helical" evidence="7">
    <location>
        <begin position="292"/>
        <end position="318"/>
    </location>
</feature>
<dbReference type="InterPro" id="IPR000515">
    <property type="entry name" value="MetI-like"/>
</dbReference>
<proteinExistence type="inferred from homology"/>
<evidence type="ECO:0000256" key="2">
    <source>
        <dbReference type="ARBA" id="ARBA00022448"/>
    </source>
</evidence>
<dbReference type="GO" id="GO:0055085">
    <property type="term" value="P:transmembrane transport"/>
    <property type="evidence" value="ECO:0007669"/>
    <property type="project" value="InterPro"/>
</dbReference>
<feature type="transmembrane region" description="Helical" evidence="7">
    <location>
        <begin position="248"/>
        <end position="272"/>
    </location>
</feature>
<dbReference type="InterPro" id="IPR035906">
    <property type="entry name" value="MetI-like_sf"/>
</dbReference>
<evidence type="ECO:0000256" key="1">
    <source>
        <dbReference type="ARBA" id="ARBA00004651"/>
    </source>
</evidence>
<dbReference type="STRING" id="484498.SAMN05421686_103102"/>
<dbReference type="PANTHER" id="PTHR30465:SF0">
    <property type="entry name" value="OLIGOPEPTIDE TRANSPORT SYSTEM PERMEASE PROTEIN APPB"/>
    <property type="match status" value="1"/>
</dbReference>
<evidence type="ECO:0000256" key="5">
    <source>
        <dbReference type="ARBA" id="ARBA00022989"/>
    </source>
</evidence>
<comment type="subcellular location">
    <subcellularLocation>
        <location evidence="1 7">Cell membrane</location>
        <topology evidence="1 7">Multi-pass membrane protein</topology>
    </subcellularLocation>
</comment>
<dbReference type="EMBL" id="FTOH01000003">
    <property type="protein sequence ID" value="SIS65270.1"/>
    <property type="molecule type" value="Genomic_DNA"/>
</dbReference>
<name>A0A1N7KV27_9GAMM</name>
<feature type="domain" description="ABC transmembrane type-1" evidence="8">
    <location>
        <begin position="110"/>
        <end position="314"/>
    </location>
</feature>
<dbReference type="CDD" id="cd06261">
    <property type="entry name" value="TM_PBP2"/>
    <property type="match status" value="1"/>
</dbReference>
<dbReference type="SUPFAM" id="SSF161098">
    <property type="entry name" value="MetI-like"/>
    <property type="match status" value="1"/>
</dbReference>
<evidence type="ECO:0000256" key="6">
    <source>
        <dbReference type="ARBA" id="ARBA00023136"/>
    </source>
</evidence>
<keyword evidence="6 7" id="KW-0472">Membrane</keyword>
<dbReference type="AlphaFoldDB" id="A0A1N7KV27"/>